<sequence>MKRFDLYPALINWVWLCLACLIGFYVEYKIWVVPFGLIWGLIILGSEWYRVSRIVKHLEPDVTLDQIKQYYSGDDARRSIPWRDQARGINTELGTNQQPEGV</sequence>
<gene>
    <name evidence="2" type="ORF">Enr10x_61020</name>
</gene>
<organism evidence="2 3">
    <name type="scientific">Gimesia panareensis</name>
    <dbReference type="NCBI Taxonomy" id="2527978"/>
    <lineage>
        <taxon>Bacteria</taxon>
        <taxon>Pseudomonadati</taxon>
        <taxon>Planctomycetota</taxon>
        <taxon>Planctomycetia</taxon>
        <taxon>Planctomycetales</taxon>
        <taxon>Planctomycetaceae</taxon>
        <taxon>Gimesia</taxon>
    </lineage>
</organism>
<reference evidence="2 3" key="1">
    <citation type="submission" date="2019-03" db="EMBL/GenBank/DDBJ databases">
        <title>Deep-cultivation of Planctomycetes and their phenomic and genomic characterization uncovers novel biology.</title>
        <authorList>
            <person name="Wiegand S."/>
            <person name="Jogler M."/>
            <person name="Boedeker C."/>
            <person name="Pinto D."/>
            <person name="Vollmers J."/>
            <person name="Rivas-Marin E."/>
            <person name="Kohn T."/>
            <person name="Peeters S.H."/>
            <person name="Heuer A."/>
            <person name="Rast P."/>
            <person name="Oberbeckmann S."/>
            <person name="Bunk B."/>
            <person name="Jeske O."/>
            <person name="Meyerdierks A."/>
            <person name="Storesund J.E."/>
            <person name="Kallscheuer N."/>
            <person name="Luecker S."/>
            <person name="Lage O.M."/>
            <person name="Pohl T."/>
            <person name="Merkel B.J."/>
            <person name="Hornburger P."/>
            <person name="Mueller R.-W."/>
            <person name="Bruemmer F."/>
            <person name="Labrenz M."/>
            <person name="Spormann A.M."/>
            <person name="Op den Camp H."/>
            <person name="Overmann J."/>
            <person name="Amann R."/>
            <person name="Jetten M.S.M."/>
            <person name="Mascher T."/>
            <person name="Medema M.H."/>
            <person name="Devos D.P."/>
            <person name="Kaster A.-K."/>
            <person name="Ovreas L."/>
            <person name="Rohde M."/>
            <person name="Galperin M.Y."/>
            <person name="Jogler C."/>
        </authorList>
    </citation>
    <scope>NUCLEOTIDE SEQUENCE [LARGE SCALE GENOMIC DNA]</scope>
    <source>
        <strain evidence="2 3">Enr10</strain>
    </source>
</reference>
<name>A0A517QGH7_9PLAN</name>
<dbReference type="Proteomes" id="UP000315647">
    <property type="component" value="Chromosome"/>
</dbReference>
<evidence type="ECO:0000313" key="2">
    <source>
        <dbReference type="EMBL" id="QDT30734.1"/>
    </source>
</evidence>
<dbReference type="EMBL" id="CP037421">
    <property type="protein sequence ID" value="QDT30734.1"/>
    <property type="molecule type" value="Genomic_DNA"/>
</dbReference>
<keyword evidence="1" id="KW-0812">Transmembrane</keyword>
<keyword evidence="1" id="KW-0472">Membrane</keyword>
<keyword evidence="3" id="KW-1185">Reference proteome</keyword>
<dbReference type="RefSeq" id="WP_145452556.1">
    <property type="nucleotide sequence ID" value="NZ_CP037421.1"/>
</dbReference>
<protein>
    <submittedName>
        <fullName evidence="2">Uncharacterized protein</fullName>
    </submittedName>
</protein>
<proteinExistence type="predicted"/>
<evidence type="ECO:0000313" key="3">
    <source>
        <dbReference type="Proteomes" id="UP000315647"/>
    </source>
</evidence>
<evidence type="ECO:0000256" key="1">
    <source>
        <dbReference type="SAM" id="Phobius"/>
    </source>
</evidence>
<feature type="transmembrane region" description="Helical" evidence="1">
    <location>
        <begin position="7"/>
        <end position="25"/>
    </location>
</feature>
<keyword evidence="1" id="KW-1133">Transmembrane helix</keyword>
<dbReference type="AlphaFoldDB" id="A0A517QGH7"/>
<accession>A0A517QGH7</accession>
<feature type="transmembrane region" description="Helical" evidence="1">
    <location>
        <begin position="31"/>
        <end position="49"/>
    </location>
</feature>